<protein>
    <recommendedName>
        <fullName evidence="2">Cyclin C-terminal domain-containing protein</fullName>
    </recommendedName>
</protein>
<dbReference type="GO" id="GO:0006357">
    <property type="term" value="P:regulation of transcription by RNA polymerase II"/>
    <property type="evidence" value="ECO:0007669"/>
    <property type="project" value="InterPro"/>
</dbReference>
<reference evidence="3" key="1">
    <citation type="submission" date="2021-01" db="EMBL/GenBank/DDBJ databases">
        <authorList>
            <person name="Corre E."/>
            <person name="Pelletier E."/>
            <person name="Niang G."/>
            <person name="Scheremetjew M."/>
            <person name="Finn R."/>
            <person name="Kale V."/>
            <person name="Holt S."/>
            <person name="Cochrane G."/>
            <person name="Meng A."/>
            <person name="Brown T."/>
            <person name="Cohen L."/>
        </authorList>
    </citation>
    <scope>NUCLEOTIDE SEQUENCE</scope>
    <source>
        <strain evidence="3">NY070348D</strain>
    </source>
</reference>
<dbReference type="Pfam" id="PF16899">
    <property type="entry name" value="Cyclin_C_2"/>
    <property type="match status" value="1"/>
</dbReference>
<dbReference type="InterPro" id="IPR036915">
    <property type="entry name" value="Cyclin-like_sf"/>
</dbReference>
<dbReference type="GO" id="GO:0016538">
    <property type="term" value="F:cyclin-dependent protein serine/threonine kinase regulator activity"/>
    <property type="evidence" value="ECO:0007669"/>
    <property type="project" value="InterPro"/>
</dbReference>
<feature type="domain" description="Cyclin C-terminal" evidence="2">
    <location>
        <begin position="164"/>
        <end position="237"/>
    </location>
</feature>
<dbReference type="CDD" id="cd20524">
    <property type="entry name" value="CYCLIN_CCNH_rpt1"/>
    <property type="match status" value="1"/>
</dbReference>
<dbReference type="Gene3D" id="1.10.472.10">
    <property type="entry name" value="Cyclin-like"/>
    <property type="match status" value="1"/>
</dbReference>
<gene>
    <name evidence="3" type="ORF">QSP1433_LOCUS8499</name>
</gene>
<dbReference type="InterPro" id="IPR043198">
    <property type="entry name" value="Cyclin/Ssn8"/>
</dbReference>
<dbReference type="EMBL" id="HBHK01013530">
    <property type="protein sequence ID" value="CAD9684621.1"/>
    <property type="molecule type" value="Transcribed_RNA"/>
</dbReference>
<keyword evidence="1" id="KW-0195">Cyclin</keyword>
<accession>A0A7S2RYY5</accession>
<organism evidence="3">
    <name type="scientific">Mucochytrium quahogii</name>
    <dbReference type="NCBI Taxonomy" id="96639"/>
    <lineage>
        <taxon>Eukaryota</taxon>
        <taxon>Sar</taxon>
        <taxon>Stramenopiles</taxon>
        <taxon>Bigyra</taxon>
        <taxon>Labyrinthulomycetes</taxon>
        <taxon>Thraustochytrida</taxon>
        <taxon>Thraustochytriidae</taxon>
        <taxon>Mucochytrium</taxon>
    </lineage>
</organism>
<dbReference type="InterPro" id="IPR031658">
    <property type="entry name" value="Cyclin_C_2"/>
</dbReference>
<evidence type="ECO:0000256" key="1">
    <source>
        <dbReference type="ARBA" id="ARBA00023127"/>
    </source>
</evidence>
<name>A0A7S2RYY5_9STRA</name>
<evidence type="ECO:0000259" key="2">
    <source>
        <dbReference type="Pfam" id="PF16899"/>
    </source>
</evidence>
<dbReference type="AlphaFoldDB" id="A0A7S2RYY5"/>
<evidence type="ECO:0000313" key="3">
    <source>
        <dbReference type="EMBL" id="CAD9684621.1"/>
    </source>
</evidence>
<dbReference type="PANTHER" id="PTHR10026">
    <property type="entry name" value="CYCLIN"/>
    <property type="match status" value="1"/>
</dbReference>
<proteinExistence type="predicted"/>
<sequence length="310" mass="35934">MSDYLKSTQRRFWMFENQDDIDKIRKDENEKIVRQKNFDLPLMVSEERMLLAFYLKGMRNKCKTGRLSDGDKLNGELRRRLYWTAATLFKRFYIYNSMMRESPMKMLPVAIYCAAKIEELPLTPEYRGIRIERLAKLVTPDVQTILDNEIKFLDQVKFHLVLYHPLRPLGGFIAKLKESKPSSKSLWEQTELVARTILEASLCTDLCFLESPSRLAFGSILAALKSLDPPPGPEGSPELICEVLLPPNSDETKVNSIVELSTTLQGCVVKFKELNSLVKNNATARLWIDDWRHELEESLESRKRKREEGK</sequence>
<dbReference type="SUPFAM" id="SSF47954">
    <property type="entry name" value="Cyclin-like"/>
    <property type="match status" value="2"/>
</dbReference>